<dbReference type="Proteomes" id="UP000005306">
    <property type="component" value="Unassembled WGS sequence"/>
</dbReference>
<dbReference type="PROSITE" id="PS51257">
    <property type="entry name" value="PROKAR_LIPOPROTEIN"/>
    <property type="match status" value="1"/>
</dbReference>
<dbReference type="Gene3D" id="3.50.50.60">
    <property type="entry name" value="FAD/NAD(P)-binding domain"/>
    <property type="match status" value="1"/>
</dbReference>
<dbReference type="GeneID" id="66295051"/>
<dbReference type="InterPro" id="IPR036188">
    <property type="entry name" value="FAD/NAD-bd_sf"/>
</dbReference>
<dbReference type="EMBL" id="AAPV01000001">
    <property type="protein sequence ID" value="EAS84770.1"/>
    <property type="molecule type" value="Genomic_DNA"/>
</dbReference>
<proteinExistence type="predicted"/>
<dbReference type="RefSeq" id="WP_006997357.1">
    <property type="nucleotide sequence ID" value="NZ_CH724130.1"/>
</dbReference>
<dbReference type="HOGENOM" id="CLU_043129_0_0_5"/>
<sequence length="355" mass="41705">MKHKVAIVGGGFFGCLASLKLAEIKNVYVDLYERKEDILLSASGKNQMRAHIGYHYPRSKDTVKEVQKSTKKFQSFFPKNIFEKTKNFYAITNKKTKTNSRQYLDFLKKNNLYFRNLKKFQFFEKKNIDSVFLVKEKIINIFNARKFLKNKILNNKKIKLSLNTKFNKSNIEDYDKIIYATYEENNLNIKGLTKDIIKKRYELVEKILVKMPSIFSKTSIVVLDGNFVCIDPYLGTNLHLLSDVKNSKIEIQNKRFVKFNNYKKKYLSKQLVKNVKVSLFKKFIKDSKKYLPILTKAKYHGSFFVVRAINHNKNDTRKTEVKKLSEKIFTIYSGKWITAVSTAIKLKLQIKKSLK</sequence>
<evidence type="ECO:0000313" key="1">
    <source>
        <dbReference type="EMBL" id="EAS84770.1"/>
    </source>
</evidence>
<protein>
    <submittedName>
        <fullName evidence="1">D amino acid oxidase (DAO) family protein</fullName>
    </submittedName>
</protein>
<dbReference type="SUPFAM" id="SSF51905">
    <property type="entry name" value="FAD/NAD(P)-binding domain"/>
    <property type="match status" value="1"/>
</dbReference>
<comment type="caution">
    <text evidence="1">The sequence shown here is derived from an EMBL/GenBank/DDBJ whole genome shotgun (WGS) entry which is preliminary data.</text>
</comment>
<accession>Q1V1V8</accession>
<evidence type="ECO:0000313" key="2">
    <source>
        <dbReference type="Proteomes" id="UP000005306"/>
    </source>
</evidence>
<dbReference type="AlphaFoldDB" id="Q1V1V8"/>
<reference evidence="1 2" key="1">
    <citation type="submission" date="2006-04" db="EMBL/GenBank/DDBJ databases">
        <authorList>
            <person name="Giovannoni S.J."/>
            <person name="Cho J.-C."/>
            <person name="Ferriera S."/>
            <person name="Johnson J."/>
            <person name="Kravitz S."/>
            <person name="Halpern A."/>
            <person name="Remington K."/>
            <person name="Beeson K."/>
            <person name="Tran B."/>
            <person name="Rogers Y.-H."/>
            <person name="Friedman R."/>
            <person name="Venter J.C."/>
        </authorList>
    </citation>
    <scope>NUCLEOTIDE SEQUENCE [LARGE SCALE GENOMIC DNA]</scope>
    <source>
        <strain evidence="1 2">HTCC1002</strain>
    </source>
</reference>
<organism evidence="1 2">
    <name type="scientific">Pelagibacter ubique (strain HTCC1002)</name>
    <dbReference type="NCBI Taxonomy" id="314261"/>
    <lineage>
        <taxon>Bacteria</taxon>
        <taxon>Pseudomonadati</taxon>
        <taxon>Pseudomonadota</taxon>
        <taxon>Alphaproteobacteria</taxon>
        <taxon>Candidatus Pelagibacterales</taxon>
        <taxon>Candidatus Pelagibacteraceae</taxon>
        <taxon>Candidatus Pelagibacter</taxon>
    </lineage>
</organism>
<name>Q1V1V8_PELU1</name>
<gene>
    <name evidence="1" type="ORF">PU1002_03596</name>
</gene>